<sequence>MVKKWFIAILCMAFSLVGFSQVATSSELYQTLKKKDSLLFNAAFNTCEIEVLNSLFANDFEFYHDKVGITDGKDAFIQPIASGCDNWKDKAPQPAKRYLVEGSLEVYPLRKNGTLYGAIQHGVHSFEFLNENKEYQKGDIAKFTHIWILDEGNWKLKRELSYNHQSQ</sequence>
<keyword evidence="1" id="KW-0732">Signal</keyword>
<keyword evidence="4" id="KW-1185">Reference proteome</keyword>
<protein>
    <submittedName>
        <fullName evidence="3">Uncharacterized protein DUF4440</fullName>
    </submittedName>
</protein>
<feature type="chain" id="PRO_5015755870" evidence="1">
    <location>
        <begin position="23"/>
        <end position="167"/>
    </location>
</feature>
<comment type="caution">
    <text evidence="3">The sequence shown here is derived from an EMBL/GenBank/DDBJ whole genome shotgun (WGS) entry which is preliminary data.</text>
</comment>
<evidence type="ECO:0000256" key="1">
    <source>
        <dbReference type="SAM" id="SignalP"/>
    </source>
</evidence>
<evidence type="ECO:0000313" key="3">
    <source>
        <dbReference type="EMBL" id="PRX54292.1"/>
    </source>
</evidence>
<dbReference type="AlphaFoldDB" id="A0A2T0MA49"/>
<reference evidence="3 4" key="1">
    <citation type="submission" date="2018-03" db="EMBL/GenBank/DDBJ databases">
        <title>Genomic Encyclopedia of Archaeal and Bacterial Type Strains, Phase II (KMG-II): from individual species to whole genera.</title>
        <authorList>
            <person name="Goeker M."/>
        </authorList>
    </citation>
    <scope>NUCLEOTIDE SEQUENCE [LARGE SCALE GENOMIC DNA]</scope>
    <source>
        <strain evidence="3 4">DSM 25027</strain>
    </source>
</reference>
<evidence type="ECO:0000313" key="4">
    <source>
        <dbReference type="Proteomes" id="UP000237640"/>
    </source>
</evidence>
<gene>
    <name evidence="3" type="ORF">CLV81_2692</name>
</gene>
<organism evidence="3 4">
    <name type="scientific">Flagellimonas meridianipacifica</name>
    <dbReference type="NCBI Taxonomy" id="1080225"/>
    <lineage>
        <taxon>Bacteria</taxon>
        <taxon>Pseudomonadati</taxon>
        <taxon>Bacteroidota</taxon>
        <taxon>Flavobacteriia</taxon>
        <taxon>Flavobacteriales</taxon>
        <taxon>Flavobacteriaceae</taxon>
        <taxon>Flagellimonas</taxon>
    </lineage>
</organism>
<dbReference type="InterPro" id="IPR027843">
    <property type="entry name" value="DUF4440"/>
</dbReference>
<dbReference type="Pfam" id="PF14534">
    <property type="entry name" value="DUF4440"/>
    <property type="match status" value="1"/>
</dbReference>
<dbReference type="Gene3D" id="3.10.450.50">
    <property type="match status" value="1"/>
</dbReference>
<name>A0A2T0MA49_9FLAO</name>
<dbReference type="SUPFAM" id="SSF54427">
    <property type="entry name" value="NTF2-like"/>
    <property type="match status" value="1"/>
</dbReference>
<feature type="domain" description="DUF4440" evidence="2">
    <location>
        <begin position="40"/>
        <end position="156"/>
    </location>
</feature>
<feature type="signal peptide" evidence="1">
    <location>
        <begin position="1"/>
        <end position="22"/>
    </location>
</feature>
<proteinExistence type="predicted"/>
<accession>A0A2T0MA49</accession>
<dbReference type="Proteomes" id="UP000237640">
    <property type="component" value="Unassembled WGS sequence"/>
</dbReference>
<evidence type="ECO:0000259" key="2">
    <source>
        <dbReference type="Pfam" id="PF14534"/>
    </source>
</evidence>
<dbReference type="EMBL" id="PVYX01000002">
    <property type="protein sequence ID" value="PRX54292.1"/>
    <property type="molecule type" value="Genomic_DNA"/>
</dbReference>
<dbReference type="InterPro" id="IPR032710">
    <property type="entry name" value="NTF2-like_dom_sf"/>
</dbReference>